<comment type="caution">
    <text evidence="3">The sequence shown here is derived from an EMBL/GenBank/DDBJ whole genome shotgun (WGS) entry which is preliminary data.</text>
</comment>
<dbReference type="InterPro" id="IPR037997">
    <property type="entry name" value="Dgk1-like"/>
</dbReference>
<feature type="transmembrane region" description="Helical" evidence="2">
    <location>
        <begin position="412"/>
        <end position="433"/>
    </location>
</feature>
<keyword evidence="4" id="KW-1185">Reference proteome</keyword>
<feature type="transmembrane region" description="Helical" evidence="2">
    <location>
        <begin position="378"/>
        <end position="400"/>
    </location>
</feature>
<dbReference type="AlphaFoldDB" id="A0A8H7CEW5"/>
<evidence type="ECO:0000313" key="4">
    <source>
        <dbReference type="Proteomes" id="UP000620124"/>
    </source>
</evidence>
<name>A0A8H7CEW5_9AGAR</name>
<dbReference type="EMBL" id="JACAZI010000029">
    <property type="protein sequence ID" value="KAF7333432.1"/>
    <property type="molecule type" value="Genomic_DNA"/>
</dbReference>
<feature type="transmembrane region" description="Helical" evidence="2">
    <location>
        <begin position="163"/>
        <end position="192"/>
    </location>
</feature>
<dbReference type="PANTHER" id="PTHR31303:SF1">
    <property type="entry name" value="CTP-DEPENDENT DIACYLGLYCEROL KINASE 1"/>
    <property type="match status" value="1"/>
</dbReference>
<evidence type="ECO:0008006" key="5">
    <source>
        <dbReference type="Google" id="ProtNLM"/>
    </source>
</evidence>
<accession>A0A8H7CEW5</accession>
<dbReference type="GO" id="GO:0004143">
    <property type="term" value="F:ATP-dependent diacylglycerol kinase activity"/>
    <property type="evidence" value="ECO:0007669"/>
    <property type="project" value="InterPro"/>
</dbReference>
<dbReference type="Proteomes" id="UP000620124">
    <property type="component" value="Unassembled WGS sequence"/>
</dbReference>
<evidence type="ECO:0000256" key="1">
    <source>
        <dbReference type="SAM" id="MobiDB-lite"/>
    </source>
</evidence>
<proteinExistence type="predicted"/>
<feature type="compositionally biased region" description="Pro residues" evidence="1">
    <location>
        <begin position="1"/>
        <end position="11"/>
    </location>
</feature>
<protein>
    <recommendedName>
        <fullName evidence="5">Phosphatidate cytidylyltransferase</fullName>
    </recommendedName>
</protein>
<dbReference type="OrthoDB" id="5673at2759"/>
<feature type="region of interest" description="Disordered" evidence="1">
    <location>
        <begin position="1"/>
        <end position="25"/>
    </location>
</feature>
<keyword evidence="2" id="KW-1133">Transmembrane helix</keyword>
<evidence type="ECO:0000256" key="2">
    <source>
        <dbReference type="SAM" id="Phobius"/>
    </source>
</evidence>
<dbReference type="PANTHER" id="PTHR31303">
    <property type="entry name" value="CTP-DEPENDENT DIACYLGLYCEROL KINASE 1"/>
    <property type="match status" value="1"/>
</dbReference>
<keyword evidence="2" id="KW-0472">Membrane</keyword>
<keyword evidence="2" id="KW-0812">Transmembrane</keyword>
<dbReference type="GO" id="GO:0005789">
    <property type="term" value="C:endoplasmic reticulum membrane"/>
    <property type="evidence" value="ECO:0007669"/>
    <property type="project" value="TreeGrafter"/>
</dbReference>
<sequence>MSLSQSPPPAPLRRRSSASPAPTTGVKVVTRKVIRTLEGLGHAMEDDRDEEAEVVDETEVAAVLRADKRQGKQRAVADKPVVKKIDWEIPRKVFHSSIGFITLGLYLTPSMSPRVVTVVLWSALTVIAPTDVVRLRVPAVERVYERLLGFLMRESERTGTNGTLWYILGVNFALTFYPIDVATVAILILSWADTAASTLGRMYGPRTPPLPASISLAWLPQWVWVPRFLLAAPSPSPSSTIANGHANGNGNANGHIKENPKGLRITRRLKTPFAPRKSTAGFAAACVTGALVALAFWLGIAGLRGVKGVAEMRAVAEGVPGASGYHSQYSIAGQYLRSEAGAWARRWVPEGLIGGVAPTPFTGMVSAQTQHATTPARFGVGGVLGLVALVVCAGVVSGVAEALDLGGLDDNLTLPIISGGALMLFFRVWGWAVGAA</sequence>
<organism evidence="3 4">
    <name type="scientific">Mycena venus</name>
    <dbReference type="NCBI Taxonomy" id="2733690"/>
    <lineage>
        <taxon>Eukaryota</taxon>
        <taxon>Fungi</taxon>
        <taxon>Dikarya</taxon>
        <taxon>Basidiomycota</taxon>
        <taxon>Agaricomycotina</taxon>
        <taxon>Agaricomycetes</taxon>
        <taxon>Agaricomycetidae</taxon>
        <taxon>Agaricales</taxon>
        <taxon>Marasmiineae</taxon>
        <taxon>Mycenaceae</taxon>
        <taxon>Mycena</taxon>
    </lineage>
</organism>
<feature type="transmembrane region" description="Helical" evidence="2">
    <location>
        <begin position="280"/>
        <end position="303"/>
    </location>
</feature>
<dbReference type="GO" id="GO:0006654">
    <property type="term" value="P:phosphatidic acid biosynthetic process"/>
    <property type="evidence" value="ECO:0007669"/>
    <property type="project" value="TreeGrafter"/>
</dbReference>
<reference evidence="3" key="1">
    <citation type="submission" date="2020-05" db="EMBL/GenBank/DDBJ databases">
        <title>Mycena genomes resolve the evolution of fungal bioluminescence.</title>
        <authorList>
            <person name="Tsai I.J."/>
        </authorList>
    </citation>
    <scope>NUCLEOTIDE SEQUENCE</scope>
    <source>
        <strain evidence="3">CCC161011</strain>
    </source>
</reference>
<gene>
    <name evidence="3" type="ORF">MVEN_02359100</name>
</gene>
<evidence type="ECO:0000313" key="3">
    <source>
        <dbReference type="EMBL" id="KAF7333432.1"/>
    </source>
</evidence>